<dbReference type="KEGG" id="smam:Mal15_08380"/>
<reference evidence="2 3" key="1">
    <citation type="submission" date="2019-02" db="EMBL/GenBank/DDBJ databases">
        <title>Planctomycetal bacteria perform biofilm scaping via a novel small molecule.</title>
        <authorList>
            <person name="Jeske O."/>
            <person name="Boedeker C."/>
            <person name="Wiegand S."/>
            <person name="Breitling P."/>
            <person name="Kallscheuer N."/>
            <person name="Jogler M."/>
            <person name="Rohde M."/>
            <person name="Petersen J."/>
            <person name="Medema M.H."/>
            <person name="Surup F."/>
            <person name="Jogler C."/>
        </authorList>
    </citation>
    <scope>NUCLEOTIDE SEQUENCE [LARGE SCALE GENOMIC DNA]</scope>
    <source>
        <strain evidence="2 3">Mal15</strain>
    </source>
</reference>
<keyword evidence="3" id="KW-1185">Reference proteome</keyword>
<dbReference type="AlphaFoldDB" id="A0A5B9M6J4"/>
<evidence type="ECO:0000313" key="2">
    <source>
        <dbReference type="EMBL" id="QEF96808.1"/>
    </source>
</evidence>
<dbReference type="SUPFAM" id="SSF54909">
    <property type="entry name" value="Dimeric alpha+beta barrel"/>
    <property type="match status" value="1"/>
</dbReference>
<sequence>MKTPSRNSFVTTIGLAATASLLTLFLFASPVTRGADPNNQATKQHYEIRTYLLGEDGDAAAVDHYLQHALIPALNRIEIGPVGVFAPAANDTNDRDSIIVVIPADSADQLASLQTRLQNDAQYLADAKPYLERGPQDAPYARISSEMLVAMDCMPKLNVPAGTLDNDDRVYELRLYESANERLGNLKVDMFNNGEVPIFLDSGIAPVFIGQAVVGPQTPNLTYLTVYPNDDARLKAWDAFRAHPDWQVLKNVAKYKGTVSKIDKHVLVAKPYSQM</sequence>
<evidence type="ECO:0000313" key="3">
    <source>
        <dbReference type="Proteomes" id="UP000321353"/>
    </source>
</evidence>
<organism evidence="2 3">
    <name type="scientific">Stieleria maiorica</name>
    <dbReference type="NCBI Taxonomy" id="2795974"/>
    <lineage>
        <taxon>Bacteria</taxon>
        <taxon>Pseudomonadati</taxon>
        <taxon>Planctomycetota</taxon>
        <taxon>Planctomycetia</taxon>
        <taxon>Pirellulales</taxon>
        <taxon>Pirellulaceae</taxon>
        <taxon>Stieleria</taxon>
    </lineage>
</organism>
<protein>
    <recommendedName>
        <fullName evidence="1">NIPSNAP domain-containing protein</fullName>
    </recommendedName>
</protein>
<dbReference type="RefSeq" id="WP_147866568.1">
    <property type="nucleotide sequence ID" value="NZ_CP036264.1"/>
</dbReference>
<dbReference type="Gene3D" id="3.30.70.100">
    <property type="match status" value="2"/>
</dbReference>
<proteinExistence type="predicted"/>
<name>A0A5B9M6J4_9BACT</name>
<dbReference type="InterPro" id="IPR012577">
    <property type="entry name" value="NIPSNAP"/>
</dbReference>
<feature type="domain" description="NIPSNAP" evidence="1">
    <location>
        <begin position="171"/>
        <end position="274"/>
    </location>
</feature>
<dbReference type="EMBL" id="CP036264">
    <property type="protein sequence ID" value="QEF96808.1"/>
    <property type="molecule type" value="Genomic_DNA"/>
</dbReference>
<dbReference type="Proteomes" id="UP000321353">
    <property type="component" value="Chromosome"/>
</dbReference>
<accession>A0A5B9M6J4</accession>
<dbReference type="Pfam" id="PF07978">
    <property type="entry name" value="NIPSNAP"/>
    <property type="match status" value="1"/>
</dbReference>
<gene>
    <name evidence="2" type="ORF">Mal15_08380</name>
</gene>
<dbReference type="InterPro" id="IPR011008">
    <property type="entry name" value="Dimeric_a/b-barrel"/>
</dbReference>
<evidence type="ECO:0000259" key="1">
    <source>
        <dbReference type="Pfam" id="PF07978"/>
    </source>
</evidence>